<feature type="region of interest" description="Disordered" evidence="1">
    <location>
        <begin position="783"/>
        <end position="802"/>
    </location>
</feature>
<feature type="region of interest" description="Disordered" evidence="1">
    <location>
        <begin position="1071"/>
        <end position="1229"/>
    </location>
</feature>
<feature type="region of interest" description="Disordered" evidence="1">
    <location>
        <begin position="224"/>
        <end position="254"/>
    </location>
</feature>
<feature type="compositionally biased region" description="Polar residues" evidence="1">
    <location>
        <begin position="228"/>
        <end position="238"/>
    </location>
</feature>
<feature type="region of interest" description="Disordered" evidence="1">
    <location>
        <begin position="74"/>
        <end position="97"/>
    </location>
</feature>
<keyword evidence="3" id="KW-1185">Reference proteome</keyword>
<feature type="compositionally biased region" description="Low complexity" evidence="1">
    <location>
        <begin position="1085"/>
        <end position="1099"/>
    </location>
</feature>
<evidence type="ECO:0000256" key="1">
    <source>
        <dbReference type="SAM" id="MobiDB-lite"/>
    </source>
</evidence>
<feature type="region of interest" description="Disordered" evidence="1">
    <location>
        <begin position="746"/>
        <end position="777"/>
    </location>
</feature>
<accession>A0AA39FQ02</accession>
<feature type="compositionally biased region" description="Polar residues" evidence="1">
    <location>
        <begin position="893"/>
        <end position="911"/>
    </location>
</feature>
<dbReference type="EMBL" id="JAQQBS010000002">
    <property type="protein sequence ID" value="KAK0173568.1"/>
    <property type="molecule type" value="Genomic_DNA"/>
</dbReference>
<feature type="region of interest" description="Disordered" evidence="1">
    <location>
        <begin position="519"/>
        <end position="558"/>
    </location>
</feature>
<feature type="compositionally biased region" description="Polar residues" evidence="1">
    <location>
        <begin position="919"/>
        <end position="928"/>
    </location>
</feature>
<evidence type="ECO:0000313" key="2">
    <source>
        <dbReference type="EMBL" id="KAK0173568.1"/>
    </source>
</evidence>
<feature type="compositionally biased region" description="Basic and acidic residues" evidence="1">
    <location>
        <begin position="949"/>
        <end position="970"/>
    </location>
</feature>
<name>A0AA39FQ02_9HYME</name>
<feature type="compositionally biased region" description="Polar residues" evidence="1">
    <location>
        <begin position="1214"/>
        <end position="1229"/>
    </location>
</feature>
<feature type="compositionally biased region" description="Polar residues" evidence="1">
    <location>
        <begin position="618"/>
        <end position="629"/>
    </location>
</feature>
<feature type="region of interest" description="Disordered" evidence="1">
    <location>
        <begin position="1236"/>
        <end position="1255"/>
    </location>
</feature>
<organism evidence="2 3">
    <name type="scientific">Microctonus aethiopoides</name>
    <dbReference type="NCBI Taxonomy" id="144406"/>
    <lineage>
        <taxon>Eukaryota</taxon>
        <taxon>Metazoa</taxon>
        <taxon>Ecdysozoa</taxon>
        <taxon>Arthropoda</taxon>
        <taxon>Hexapoda</taxon>
        <taxon>Insecta</taxon>
        <taxon>Pterygota</taxon>
        <taxon>Neoptera</taxon>
        <taxon>Endopterygota</taxon>
        <taxon>Hymenoptera</taxon>
        <taxon>Apocrita</taxon>
        <taxon>Ichneumonoidea</taxon>
        <taxon>Braconidae</taxon>
        <taxon>Euphorinae</taxon>
        <taxon>Microctonus</taxon>
    </lineage>
</organism>
<feature type="compositionally biased region" description="Polar residues" evidence="1">
    <location>
        <begin position="457"/>
        <end position="474"/>
    </location>
</feature>
<feature type="compositionally biased region" description="Polar residues" evidence="1">
    <location>
        <begin position="534"/>
        <end position="552"/>
    </location>
</feature>
<feature type="compositionally biased region" description="Basic and acidic residues" evidence="1">
    <location>
        <begin position="1203"/>
        <end position="1213"/>
    </location>
</feature>
<proteinExistence type="predicted"/>
<dbReference type="AlphaFoldDB" id="A0AA39FQ02"/>
<gene>
    <name evidence="2" type="ORF">PV328_006744</name>
</gene>
<feature type="region of interest" description="Disordered" evidence="1">
    <location>
        <begin position="814"/>
        <end position="971"/>
    </location>
</feature>
<feature type="region of interest" description="Disordered" evidence="1">
    <location>
        <begin position="457"/>
        <end position="502"/>
    </location>
</feature>
<feature type="region of interest" description="Disordered" evidence="1">
    <location>
        <begin position="606"/>
        <end position="643"/>
    </location>
</feature>
<feature type="compositionally biased region" description="Polar residues" evidence="1">
    <location>
        <begin position="1158"/>
        <end position="1167"/>
    </location>
</feature>
<sequence>MEVRKTTWEKEYELECRGDDVCNDGDTGGGGGGDDDCKERITTAQATLVNCDNGIEHLAMVQDMTTKLANCHSIEQQDGNKNNNEENIDSNNDGEREIDLRVDRDSLEKEIISNKSAQNHSALAFTIDFGDNKNVIESSRYQNLFQRYNARHKRNLSTSKIEIKEKPEVVADLSPNFLQKYQPLSIHSEGYFSSEDDTKRKVHRLSQNLKELELKTNSRGAIMKKSDTMSNPGNSMHNNNKKRRSYHEESTNNSAMTAPTQITYSSTLNDLSKIQSSIEEDRNRVQYSPEKKYTKNIEYIEINHDDYDDEIELEKSSLDATEKLSNMAYLSDNYPSLDEFASNSNKHMNLIETMSVSYTGESTSCTDIDKTNLDVFNVSTVDASSDGTVSEAGTYTIHKDYTDEEKARMDIDKAFSVGVLTEEESNEMYVHHFKMQSSRDTNTWITEWATQVAEHNSLPSTIGSGTMGRTSPLSPSKIPSPVYSRTPLRNTRNRYEQSDSSLDADIQHMRDKICLTSNQHGLIDSGGESDEDTSNSYNTPPHSSQRTPTHTTLIRRGSLSESLFKRVNNNDCRRSMRKYSDIKKKEDIILDVPNSPSHVLARLHLERGSSLDQKSDTAESNSSRRSSLKNYPDDNFKHTNSPILNRLRSVTPKLTNSPILSHKNVNMHTRIVNSPSFERSRPLIKSNSQTKNVGYYTCVESSPYMLRKSNSTSNYREDTSLGVKEFSVINNSPMLNRNINIQRSTSNTSIRNIKTKNSLSRRSSFNDHHGDDRMSKGKIIVSDSSSETGETPNSIHPPISSGIKLNRAFSIRRARVGCGDSDTTPNTTPEERRRKGQIEIKSAPSSARQSNHYRTRTNSVGASNKDTIKQSEALRPRVPSLSRNESGRYSMRAQKTSLSGAQSTRPNSKTNNNKEIKNSGRSNSTLTSKEVEFQNWKRRKNYDPMKAAAEGKKKLDNSRKNHSTEDHCTSRDNSVLRSASFHGTRGTLSLADNDWSDNEQQNFIEHREIIQVPPPCSPLGSDSDLDTSSYLQTTQNVMSAMSARITVYQTPVVDSGGESDEDTSHSLRQINKLHGPSDTESSDDAQVSLQPSSAQLQSSTGTKFTRTFGLRHGGDSQEVKLPPRNKLSISNNSRKKSETMTNSIARTDSGRFSMRMTKGSSSTNASAKTKPKDTKKQSGISSREQEMQNWKRRKSYDPMKAAMEGKKKAEITKKNLNSESSSVLRSQSFHGQVSLGISEWSDEDVSASADEAPIY</sequence>
<feature type="compositionally biased region" description="Basic and acidic residues" evidence="1">
    <location>
        <begin position="606"/>
        <end position="617"/>
    </location>
</feature>
<feature type="compositionally biased region" description="Polar residues" evidence="1">
    <location>
        <begin position="783"/>
        <end position="794"/>
    </location>
</feature>
<feature type="compositionally biased region" description="Basic and acidic residues" evidence="1">
    <location>
        <begin position="829"/>
        <end position="838"/>
    </location>
</feature>
<comment type="caution">
    <text evidence="2">The sequence shown here is derived from an EMBL/GenBank/DDBJ whole genome shotgun (WGS) entry which is preliminary data.</text>
</comment>
<reference evidence="2" key="1">
    <citation type="journal article" date="2023" name="bioRxiv">
        <title>Scaffold-level genome assemblies of two parasitoid biocontrol wasps reveal the parthenogenesis mechanism and an associated novel virus.</title>
        <authorList>
            <person name="Inwood S."/>
            <person name="Skelly J."/>
            <person name="Guhlin J."/>
            <person name="Harrop T."/>
            <person name="Goldson S."/>
            <person name="Dearden P."/>
        </authorList>
    </citation>
    <scope>NUCLEOTIDE SEQUENCE</scope>
    <source>
        <strain evidence="2">Irish</strain>
        <tissue evidence="2">Whole body</tissue>
    </source>
</reference>
<feature type="compositionally biased region" description="Polar residues" evidence="1">
    <location>
        <begin position="746"/>
        <end position="763"/>
    </location>
</feature>
<feature type="compositionally biased region" description="Polar residues" evidence="1">
    <location>
        <begin position="843"/>
        <end position="865"/>
    </location>
</feature>
<evidence type="ECO:0000313" key="3">
    <source>
        <dbReference type="Proteomes" id="UP001168990"/>
    </source>
</evidence>
<feature type="compositionally biased region" description="Basic and acidic residues" evidence="1">
    <location>
        <begin position="764"/>
        <end position="775"/>
    </location>
</feature>
<feature type="compositionally biased region" description="Basic and acidic residues" evidence="1">
    <location>
        <begin position="866"/>
        <end position="875"/>
    </location>
</feature>
<protein>
    <submittedName>
        <fullName evidence="2">Uncharacterized protein</fullName>
    </submittedName>
</protein>
<reference evidence="2" key="2">
    <citation type="submission" date="2023-03" db="EMBL/GenBank/DDBJ databases">
        <authorList>
            <person name="Inwood S.N."/>
            <person name="Skelly J.G."/>
            <person name="Guhlin J."/>
            <person name="Harrop T.W.R."/>
            <person name="Goldson S.G."/>
            <person name="Dearden P.K."/>
        </authorList>
    </citation>
    <scope>NUCLEOTIDE SEQUENCE</scope>
    <source>
        <strain evidence="2">Irish</strain>
        <tissue evidence="2">Whole body</tissue>
    </source>
</reference>
<dbReference type="Proteomes" id="UP001168990">
    <property type="component" value="Unassembled WGS sequence"/>
</dbReference>